<name>A0A2T5G8A8_9BACL</name>
<evidence type="ECO:0000313" key="3">
    <source>
        <dbReference type="EMBL" id="PTQ52430.1"/>
    </source>
</evidence>
<feature type="domain" description="DUF4213" evidence="2">
    <location>
        <begin position="9"/>
        <end position="89"/>
    </location>
</feature>
<gene>
    <name evidence="3" type="ORF">BLITH_0609</name>
</gene>
<dbReference type="AlphaFoldDB" id="A0A2T5G8A8"/>
<dbReference type="Pfam" id="PF13938">
    <property type="entry name" value="DUF4213"/>
    <property type="match status" value="1"/>
</dbReference>
<evidence type="ECO:0000259" key="1">
    <source>
        <dbReference type="Pfam" id="PF04016"/>
    </source>
</evidence>
<accession>A0A2T5G8A8</accession>
<feature type="domain" description="Putative heavy-metal chelation" evidence="1">
    <location>
        <begin position="112"/>
        <end position="230"/>
    </location>
</feature>
<dbReference type="Gene3D" id="3.40.50.11590">
    <property type="match status" value="1"/>
</dbReference>
<dbReference type="Pfam" id="PF04016">
    <property type="entry name" value="DUF364"/>
    <property type="match status" value="1"/>
</dbReference>
<reference evidence="3 4" key="1">
    <citation type="submission" date="2017-08" db="EMBL/GenBank/DDBJ databases">
        <title>Burning lignite coal seam in the remote Altai Mountains harbors a hydrogen-driven thermophilic microbial community.</title>
        <authorList>
            <person name="Kadnikov V.V."/>
            <person name="Mardanov A.V."/>
            <person name="Ivasenko D."/>
            <person name="Beletsky A.V."/>
            <person name="Karnachuk O.V."/>
            <person name="Ravin N.V."/>
        </authorList>
    </citation>
    <scope>NUCLEOTIDE SEQUENCE [LARGE SCALE GENOMIC DNA]</scope>
    <source>
        <strain evidence="3">AL31</strain>
    </source>
</reference>
<dbReference type="Proteomes" id="UP000244016">
    <property type="component" value="Unassembled WGS sequence"/>
</dbReference>
<dbReference type="SUPFAM" id="SSF159713">
    <property type="entry name" value="Dhaf3308-like"/>
    <property type="match status" value="1"/>
</dbReference>
<evidence type="ECO:0000313" key="4">
    <source>
        <dbReference type="Proteomes" id="UP000244016"/>
    </source>
</evidence>
<proteinExistence type="predicted"/>
<evidence type="ECO:0000259" key="2">
    <source>
        <dbReference type="Pfam" id="PF13938"/>
    </source>
</evidence>
<sequence>MIVREIARRLAPFARDLRVVDYGLCLLAAYVVVEGPDRRRAFGAAHIPHEDIHRVGRVHPPELEALERFLVDPHPLNRVLGLAMANAVSQYHFPPVRRADSDVLVQRLAAHPDPICLVGNMSPLYHLLRERGKDVWVFERSQSLKGPFSFSDVEEPLLLPRCGAAVITGMTLNNFTVDRVLELVSGYRVLAGPSASILPQVLEGLGFDALFSMTYSSVDAPLRHVKLGGFLSPAIHNDLGTPFFWEFSD</sequence>
<dbReference type="InterPro" id="IPR025251">
    <property type="entry name" value="DUF4213"/>
</dbReference>
<evidence type="ECO:0008006" key="5">
    <source>
        <dbReference type="Google" id="ProtNLM"/>
    </source>
</evidence>
<protein>
    <recommendedName>
        <fullName evidence="5">Heavy-metal chelation domain-containing protein</fullName>
    </recommendedName>
</protein>
<organism evidence="3 4">
    <name type="scientific">Brockia lithotrophica</name>
    <dbReference type="NCBI Taxonomy" id="933949"/>
    <lineage>
        <taxon>Bacteria</taxon>
        <taxon>Bacillati</taxon>
        <taxon>Bacillota</taxon>
        <taxon>Bacilli</taxon>
        <taxon>Bacillales</taxon>
        <taxon>Bacillales Family X. Incertae Sedis</taxon>
        <taxon>Brockia</taxon>
    </lineage>
</organism>
<dbReference type="InterPro" id="IPR007161">
    <property type="entry name" value="DUF364"/>
</dbReference>
<dbReference type="EMBL" id="PEBW01000002">
    <property type="protein sequence ID" value="PTQ52430.1"/>
    <property type="molecule type" value="Genomic_DNA"/>
</dbReference>
<comment type="caution">
    <text evidence="3">The sequence shown here is derived from an EMBL/GenBank/DDBJ whole genome shotgun (WGS) entry which is preliminary data.</text>
</comment>